<dbReference type="CDD" id="cd14019">
    <property type="entry name" value="STKc_Cdc7"/>
    <property type="match status" value="1"/>
</dbReference>
<dbReference type="Proteomes" id="UP000803884">
    <property type="component" value="Unassembled WGS sequence"/>
</dbReference>
<feature type="region of interest" description="Disordered" evidence="7">
    <location>
        <begin position="280"/>
        <end position="305"/>
    </location>
</feature>
<name>A0AB34KGP4_9PEZI</name>
<evidence type="ECO:0000256" key="5">
    <source>
        <dbReference type="ARBA" id="ARBA00022777"/>
    </source>
</evidence>
<protein>
    <recommendedName>
        <fullName evidence="1">non-specific serine/threonine protein kinase</fullName>
        <ecNumber evidence="1">2.7.11.1</ecNumber>
    </recommendedName>
</protein>
<evidence type="ECO:0000256" key="7">
    <source>
        <dbReference type="SAM" id="MobiDB-lite"/>
    </source>
</evidence>
<feature type="region of interest" description="Disordered" evidence="7">
    <location>
        <begin position="1"/>
        <end position="57"/>
    </location>
</feature>
<evidence type="ECO:0000256" key="2">
    <source>
        <dbReference type="ARBA" id="ARBA00022527"/>
    </source>
</evidence>
<keyword evidence="4" id="KW-0547">Nucleotide-binding</keyword>
<evidence type="ECO:0000256" key="3">
    <source>
        <dbReference type="ARBA" id="ARBA00022679"/>
    </source>
</evidence>
<dbReference type="Gene3D" id="1.10.510.10">
    <property type="entry name" value="Transferase(Phosphotransferase) domain 1"/>
    <property type="match status" value="1"/>
</dbReference>
<keyword evidence="10" id="KW-1185">Reference proteome</keyword>
<dbReference type="EC" id="2.7.11.1" evidence="1"/>
<dbReference type="InterPro" id="IPR011009">
    <property type="entry name" value="Kinase-like_dom_sf"/>
</dbReference>
<accession>A0AB34KGP4</accession>
<evidence type="ECO:0000256" key="1">
    <source>
        <dbReference type="ARBA" id="ARBA00012513"/>
    </source>
</evidence>
<dbReference type="SUPFAM" id="SSF56112">
    <property type="entry name" value="Protein kinase-like (PK-like)"/>
    <property type="match status" value="1"/>
</dbReference>
<dbReference type="EMBL" id="JAAQHG020000030">
    <property type="protein sequence ID" value="KAL1583903.1"/>
    <property type="molecule type" value="Genomic_DNA"/>
</dbReference>
<evidence type="ECO:0000256" key="4">
    <source>
        <dbReference type="ARBA" id="ARBA00022741"/>
    </source>
</evidence>
<proteinExistence type="predicted"/>
<dbReference type="PANTHER" id="PTHR44167:SF23">
    <property type="entry name" value="CDC7 KINASE, ISOFORM A-RELATED"/>
    <property type="match status" value="1"/>
</dbReference>
<feature type="domain" description="Protein kinase" evidence="8">
    <location>
        <begin position="80"/>
        <end position="443"/>
    </location>
</feature>
<dbReference type="GO" id="GO:0004674">
    <property type="term" value="F:protein serine/threonine kinase activity"/>
    <property type="evidence" value="ECO:0007669"/>
    <property type="project" value="UniProtKB-KW"/>
</dbReference>
<comment type="caution">
    <text evidence="9">The sequence shown here is derived from an EMBL/GenBank/DDBJ whole genome shotgun (WGS) entry which is preliminary data.</text>
</comment>
<dbReference type="PROSITE" id="PS00108">
    <property type="entry name" value="PROTEIN_KINASE_ST"/>
    <property type="match status" value="1"/>
</dbReference>
<dbReference type="SMART" id="SM00220">
    <property type="entry name" value="S_TKc"/>
    <property type="match status" value="1"/>
</dbReference>
<dbReference type="GeneID" id="96008834"/>
<dbReference type="Gene3D" id="3.30.200.20">
    <property type="entry name" value="Phosphorylase Kinase, domain 1"/>
    <property type="match status" value="1"/>
</dbReference>
<keyword evidence="2" id="KW-0723">Serine/threonine-protein kinase</keyword>
<dbReference type="AlphaFoldDB" id="A0AB34KGP4"/>
<feature type="compositionally biased region" description="Basic and acidic residues" evidence="7">
    <location>
        <begin position="7"/>
        <end position="18"/>
    </location>
</feature>
<gene>
    <name evidence="9" type="ORF">WHR41_07391</name>
</gene>
<sequence length="457" mass="52211">MATALRRSREPMALDDPQRTGYGDSTEDEEPQDMDESKGPLEESGCTISEDGEEEEEVDDMVLEDMERFEASFKNITQRYRLINRIGEGTFSTVYKAEDLLYEHYKNDWDIDAMEEEANGKTNGKPKPRYVAIKKIYVTSSPLRILNELDLLHDLRNSPNVCPLITSFRYQDQVIAVLPFFQHKDFRDYYRDMSIPEMRTYFHSLFTALQSVHYAGIIHRDIKPTNFLYSPARQRGVLVDFGLAEREFTDASQCACEFKPAERQKRIDNSVYASTFAAAQANGQQPRPAYPANDQRSSRRANRAGTRGFRAPEVLLKCTRQSCLIDIWSCGVILLTFLSKRFPFFHSADDIDAFIELCTIFGKKRMKETALLHGQVLQTNIPTIGDSGHTWEKVLLWCTGRNKKDGVVLSKEELEAVEFMKCCLELDPAKRITADEALQHPFLAAANGTEYSDGSYE</sequence>
<evidence type="ECO:0000313" key="9">
    <source>
        <dbReference type="EMBL" id="KAL1583903.1"/>
    </source>
</evidence>
<dbReference type="InterPro" id="IPR008271">
    <property type="entry name" value="Ser/Thr_kinase_AS"/>
</dbReference>
<dbReference type="GO" id="GO:0044773">
    <property type="term" value="P:mitotic DNA damage checkpoint signaling"/>
    <property type="evidence" value="ECO:0007669"/>
    <property type="project" value="TreeGrafter"/>
</dbReference>
<keyword evidence="6" id="KW-0067">ATP-binding</keyword>
<evidence type="ECO:0000256" key="6">
    <source>
        <dbReference type="ARBA" id="ARBA00022840"/>
    </source>
</evidence>
<dbReference type="PANTHER" id="PTHR44167">
    <property type="entry name" value="OVARIAN-SPECIFIC SERINE/THREONINE-PROTEIN KINASE LOK-RELATED"/>
    <property type="match status" value="1"/>
</dbReference>
<keyword evidence="5" id="KW-0418">Kinase</keyword>
<evidence type="ECO:0000313" key="10">
    <source>
        <dbReference type="Proteomes" id="UP000803884"/>
    </source>
</evidence>
<organism evidence="9 10">
    <name type="scientific">Cladosporium halotolerans</name>
    <dbReference type="NCBI Taxonomy" id="1052096"/>
    <lineage>
        <taxon>Eukaryota</taxon>
        <taxon>Fungi</taxon>
        <taxon>Dikarya</taxon>
        <taxon>Ascomycota</taxon>
        <taxon>Pezizomycotina</taxon>
        <taxon>Dothideomycetes</taxon>
        <taxon>Dothideomycetidae</taxon>
        <taxon>Cladosporiales</taxon>
        <taxon>Cladosporiaceae</taxon>
        <taxon>Cladosporium</taxon>
    </lineage>
</organism>
<evidence type="ECO:0000259" key="8">
    <source>
        <dbReference type="PROSITE" id="PS50011"/>
    </source>
</evidence>
<dbReference type="Pfam" id="PF00069">
    <property type="entry name" value="Pkinase"/>
    <property type="match status" value="2"/>
</dbReference>
<dbReference type="PROSITE" id="PS50011">
    <property type="entry name" value="PROTEIN_KINASE_DOM"/>
    <property type="match status" value="1"/>
</dbReference>
<dbReference type="InterPro" id="IPR000719">
    <property type="entry name" value="Prot_kinase_dom"/>
</dbReference>
<dbReference type="GO" id="GO:0005524">
    <property type="term" value="F:ATP binding"/>
    <property type="evidence" value="ECO:0007669"/>
    <property type="project" value="UniProtKB-KW"/>
</dbReference>
<feature type="compositionally biased region" description="Acidic residues" evidence="7">
    <location>
        <begin position="25"/>
        <end position="34"/>
    </location>
</feature>
<dbReference type="GO" id="GO:0005634">
    <property type="term" value="C:nucleus"/>
    <property type="evidence" value="ECO:0007669"/>
    <property type="project" value="TreeGrafter"/>
</dbReference>
<dbReference type="RefSeq" id="XP_069227009.1">
    <property type="nucleotide sequence ID" value="XM_069375996.1"/>
</dbReference>
<reference evidence="9 10" key="1">
    <citation type="journal article" date="2020" name="Microbiol. Resour. Announc.">
        <title>Draft Genome Sequence of a Cladosporium Species Isolated from the Mesophotic Ascidian Didemnum maculosum.</title>
        <authorList>
            <person name="Gioti A."/>
            <person name="Siaperas R."/>
            <person name="Nikolaivits E."/>
            <person name="Le Goff G."/>
            <person name="Ouazzani J."/>
            <person name="Kotoulas G."/>
            <person name="Topakas E."/>
        </authorList>
    </citation>
    <scope>NUCLEOTIDE SEQUENCE [LARGE SCALE GENOMIC DNA]</scope>
    <source>
        <strain evidence="9 10">TM138-S3</strain>
    </source>
</reference>
<keyword evidence="3" id="KW-0808">Transferase</keyword>